<dbReference type="AlphaFoldDB" id="K9VUM0"/>
<keyword evidence="2" id="KW-1185">Reference proteome</keyword>
<dbReference type="Proteomes" id="UP000010478">
    <property type="component" value="Plasmid pOSC7112.03"/>
</dbReference>
<evidence type="ECO:0000313" key="2">
    <source>
        <dbReference type="Proteomes" id="UP000010478"/>
    </source>
</evidence>
<proteinExistence type="predicted"/>
<name>K9VUM0_9CYAN</name>
<sequence>MSFYKVKVQRESNTPRVFNVSAKKSQDAVLVAAQSLREEGITDAKGIEVIGQVNSLRD</sequence>
<gene>
    <name evidence="1" type="ORF">Osc7112_6809</name>
</gene>
<dbReference type="HOGENOM" id="CLU_2975008_0_0_3"/>
<accession>K9VUM0</accession>
<dbReference type="RefSeq" id="WP_015179859.1">
    <property type="nucleotide sequence ID" value="NC_019731.1"/>
</dbReference>
<keyword evidence="1" id="KW-0614">Plasmid</keyword>
<evidence type="ECO:0000313" key="1">
    <source>
        <dbReference type="EMBL" id="AFZ10895.1"/>
    </source>
</evidence>
<dbReference type="KEGG" id="oni:Osc7112_6809"/>
<dbReference type="EMBL" id="CP003617">
    <property type="protein sequence ID" value="AFZ10895.1"/>
    <property type="molecule type" value="Genomic_DNA"/>
</dbReference>
<protein>
    <recommendedName>
        <fullName evidence="3">DUF1659 domain-containing protein</fullName>
    </recommendedName>
</protein>
<geneLocation type="plasmid" evidence="1 2">
    <name>pOSC7112.03</name>
</geneLocation>
<reference evidence="1 2" key="1">
    <citation type="submission" date="2012-05" db="EMBL/GenBank/DDBJ databases">
        <title>Finished plasmid 3 of genome of Oscillatoria sp. PCC 7112.</title>
        <authorList>
            <consortium name="US DOE Joint Genome Institute"/>
            <person name="Gugger M."/>
            <person name="Coursin T."/>
            <person name="Rippka R."/>
            <person name="Tandeau De Marsac N."/>
            <person name="Huntemann M."/>
            <person name="Wei C.-L."/>
            <person name="Han J."/>
            <person name="Detter J.C."/>
            <person name="Han C."/>
            <person name="Tapia R."/>
            <person name="Davenport K."/>
            <person name="Daligault H."/>
            <person name="Erkkila T."/>
            <person name="Gu W."/>
            <person name="Munk A.C.C."/>
            <person name="Teshima H."/>
            <person name="Xu Y."/>
            <person name="Chain P."/>
            <person name="Chen A."/>
            <person name="Krypides N."/>
            <person name="Mavromatis K."/>
            <person name="Markowitz V."/>
            <person name="Szeto E."/>
            <person name="Ivanova N."/>
            <person name="Mikhailova N."/>
            <person name="Ovchinnikova G."/>
            <person name="Pagani I."/>
            <person name="Pati A."/>
            <person name="Goodwin L."/>
            <person name="Peters L."/>
            <person name="Pitluck S."/>
            <person name="Woyke T."/>
            <person name="Kerfeld C."/>
        </authorList>
    </citation>
    <scope>NUCLEOTIDE SEQUENCE [LARGE SCALE GENOMIC DNA]</scope>
    <source>
        <strain evidence="1 2">PCC 7112</strain>
        <plasmid evidence="1 2">pOSC7112.03</plasmid>
    </source>
</reference>
<organism evidence="1 2">
    <name type="scientific">Phormidium nigroviride PCC 7112</name>
    <dbReference type="NCBI Taxonomy" id="179408"/>
    <lineage>
        <taxon>Bacteria</taxon>
        <taxon>Bacillati</taxon>
        <taxon>Cyanobacteriota</taxon>
        <taxon>Cyanophyceae</taxon>
        <taxon>Oscillatoriophycideae</taxon>
        <taxon>Oscillatoriales</taxon>
        <taxon>Oscillatoriaceae</taxon>
        <taxon>Phormidium</taxon>
    </lineage>
</organism>
<evidence type="ECO:0008006" key="3">
    <source>
        <dbReference type="Google" id="ProtNLM"/>
    </source>
</evidence>